<reference evidence="3" key="1">
    <citation type="journal article" date="2020" name="Stud. Mycol.">
        <title>101 Dothideomycetes genomes: a test case for predicting lifestyles and emergence of pathogens.</title>
        <authorList>
            <person name="Haridas S."/>
            <person name="Albert R."/>
            <person name="Binder M."/>
            <person name="Bloem J."/>
            <person name="Labutti K."/>
            <person name="Salamov A."/>
            <person name="Andreopoulos B."/>
            <person name="Baker S."/>
            <person name="Barry K."/>
            <person name="Bills G."/>
            <person name="Bluhm B."/>
            <person name="Cannon C."/>
            <person name="Castanera R."/>
            <person name="Culley D."/>
            <person name="Daum C."/>
            <person name="Ezra D."/>
            <person name="Gonzalez J."/>
            <person name="Henrissat B."/>
            <person name="Kuo A."/>
            <person name="Liang C."/>
            <person name="Lipzen A."/>
            <person name="Lutzoni F."/>
            <person name="Magnuson J."/>
            <person name="Mondo S."/>
            <person name="Nolan M."/>
            <person name="Ohm R."/>
            <person name="Pangilinan J."/>
            <person name="Park H.-J."/>
            <person name="Ramirez L."/>
            <person name="Alfaro M."/>
            <person name="Sun H."/>
            <person name="Tritt A."/>
            <person name="Yoshinaga Y."/>
            <person name="Zwiers L.-H."/>
            <person name="Turgeon B."/>
            <person name="Goodwin S."/>
            <person name="Spatafora J."/>
            <person name="Crous P."/>
            <person name="Grigoriev I."/>
        </authorList>
    </citation>
    <scope>NUCLEOTIDE SEQUENCE</scope>
    <source>
        <strain evidence="3">CBS 175.79</strain>
    </source>
</reference>
<evidence type="ECO:0000256" key="2">
    <source>
        <dbReference type="SAM" id="Phobius"/>
    </source>
</evidence>
<keyword evidence="2" id="KW-0472">Membrane</keyword>
<evidence type="ECO:0000313" key="3">
    <source>
        <dbReference type="EMBL" id="KAF2012295.1"/>
    </source>
</evidence>
<protein>
    <submittedName>
        <fullName evidence="3">Uncharacterized protein</fullName>
    </submittedName>
</protein>
<dbReference type="GeneID" id="54280017"/>
<accession>A0A6A5XGD8</accession>
<evidence type="ECO:0000256" key="1">
    <source>
        <dbReference type="SAM" id="MobiDB-lite"/>
    </source>
</evidence>
<dbReference type="EMBL" id="ML978073">
    <property type="protein sequence ID" value="KAF2012295.1"/>
    <property type="molecule type" value="Genomic_DNA"/>
</dbReference>
<feature type="transmembrane region" description="Helical" evidence="2">
    <location>
        <begin position="37"/>
        <end position="62"/>
    </location>
</feature>
<feature type="compositionally biased region" description="Basic residues" evidence="1">
    <location>
        <begin position="108"/>
        <end position="117"/>
    </location>
</feature>
<feature type="region of interest" description="Disordered" evidence="1">
    <location>
        <begin position="1"/>
        <end position="21"/>
    </location>
</feature>
<sequence length="117" mass="13007">MYIPHTRSNPVPLPPLPVRPTTSPTTYTETLTDALEFLITVYLLWAAGYLVYLAGCLVCLIWEMGAAGGSRGRMGVRRGVDLTVFPTLQEKFGKMGKYEDEYNGGGYKGKRPRRTTC</sequence>
<name>A0A6A5XGD8_9PLEO</name>
<keyword evidence="2" id="KW-1133">Transmembrane helix</keyword>
<keyword evidence="2" id="KW-0812">Transmembrane</keyword>
<feature type="region of interest" description="Disordered" evidence="1">
    <location>
        <begin position="97"/>
        <end position="117"/>
    </location>
</feature>
<dbReference type="AlphaFoldDB" id="A0A6A5XGD8"/>
<proteinExistence type="predicted"/>
<dbReference type="Proteomes" id="UP000799778">
    <property type="component" value="Unassembled WGS sequence"/>
</dbReference>
<dbReference type="RefSeq" id="XP_033380634.1">
    <property type="nucleotide sequence ID" value="XM_033522620.1"/>
</dbReference>
<feature type="compositionally biased region" description="Low complexity" evidence="1">
    <location>
        <begin position="1"/>
        <end position="10"/>
    </location>
</feature>
<organism evidence="3 4">
    <name type="scientific">Aaosphaeria arxii CBS 175.79</name>
    <dbReference type="NCBI Taxonomy" id="1450172"/>
    <lineage>
        <taxon>Eukaryota</taxon>
        <taxon>Fungi</taxon>
        <taxon>Dikarya</taxon>
        <taxon>Ascomycota</taxon>
        <taxon>Pezizomycotina</taxon>
        <taxon>Dothideomycetes</taxon>
        <taxon>Pleosporomycetidae</taxon>
        <taxon>Pleosporales</taxon>
        <taxon>Pleosporales incertae sedis</taxon>
        <taxon>Aaosphaeria</taxon>
    </lineage>
</organism>
<keyword evidence="4" id="KW-1185">Reference proteome</keyword>
<gene>
    <name evidence="3" type="ORF">BU24DRAFT_274309</name>
</gene>
<evidence type="ECO:0000313" key="4">
    <source>
        <dbReference type="Proteomes" id="UP000799778"/>
    </source>
</evidence>